<evidence type="ECO:0008006" key="4">
    <source>
        <dbReference type="Google" id="ProtNLM"/>
    </source>
</evidence>
<dbReference type="Proteomes" id="UP000664132">
    <property type="component" value="Unassembled WGS sequence"/>
</dbReference>
<dbReference type="AlphaFoldDB" id="A0A8H8BVS6"/>
<reference evidence="2" key="1">
    <citation type="submission" date="2021-02" db="EMBL/GenBank/DDBJ databases">
        <title>Genome sequence Cadophora malorum strain M34.</title>
        <authorList>
            <person name="Stefanovic E."/>
            <person name="Vu D."/>
            <person name="Scully C."/>
            <person name="Dijksterhuis J."/>
            <person name="Roader J."/>
            <person name="Houbraken J."/>
        </authorList>
    </citation>
    <scope>NUCLEOTIDE SEQUENCE</scope>
    <source>
        <strain evidence="2">M34</strain>
    </source>
</reference>
<feature type="chain" id="PRO_5034671172" description="Secreted protein" evidence="1">
    <location>
        <begin position="20"/>
        <end position="214"/>
    </location>
</feature>
<evidence type="ECO:0000313" key="3">
    <source>
        <dbReference type="Proteomes" id="UP000664132"/>
    </source>
</evidence>
<sequence>MNLLTILLLLVCLATKVLSTTTSHLSGPYDGLPLPVEPMEFNLTIDGTPFAGHGTIQQVYAQYTTSHPSFKLPEYLSLGAALALKAKNDRVQGTVAAEVEKRGKSSVFCLPNPQVQWVMAPESGVWQNINFLRGVQPDLCRFAARSCRKLACANSASIFVCNWNDSTLWRACSYMGSYAEDIINRCPQYRSVGYVGGQEDDTDGYSVIVRGDPC</sequence>
<dbReference type="PANTHER" id="PTHR35605">
    <property type="entry name" value="ECP2 EFFECTOR PROTEIN DOMAIN-CONTAINING PROTEIN-RELATED"/>
    <property type="match status" value="1"/>
</dbReference>
<keyword evidence="3" id="KW-1185">Reference proteome</keyword>
<dbReference type="OrthoDB" id="3552888at2759"/>
<gene>
    <name evidence="2" type="ORF">IFR04_001402</name>
</gene>
<name>A0A8H8BVS6_9HELO</name>
<evidence type="ECO:0000313" key="2">
    <source>
        <dbReference type="EMBL" id="KAG4425483.1"/>
    </source>
</evidence>
<comment type="caution">
    <text evidence="2">The sequence shown here is derived from an EMBL/GenBank/DDBJ whole genome shotgun (WGS) entry which is preliminary data.</text>
</comment>
<dbReference type="EMBL" id="JAFJYH010000010">
    <property type="protein sequence ID" value="KAG4425483.1"/>
    <property type="molecule type" value="Genomic_DNA"/>
</dbReference>
<feature type="signal peptide" evidence="1">
    <location>
        <begin position="1"/>
        <end position="19"/>
    </location>
</feature>
<proteinExistence type="predicted"/>
<dbReference type="PANTHER" id="PTHR35605:SF1">
    <property type="entry name" value="ECP2 EFFECTOR PROTEIN DOMAIN-CONTAINING PROTEIN-RELATED"/>
    <property type="match status" value="1"/>
</dbReference>
<evidence type="ECO:0000256" key="1">
    <source>
        <dbReference type="SAM" id="SignalP"/>
    </source>
</evidence>
<accession>A0A8H8BVS6</accession>
<organism evidence="2 3">
    <name type="scientific">Cadophora malorum</name>
    <dbReference type="NCBI Taxonomy" id="108018"/>
    <lineage>
        <taxon>Eukaryota</taxon>
        <taxon>Fungi</taxon>
        <taxon>Dikarya</taxon>
        <taxon>Ascomycota</taxon>
        <taxon>Pezizomycotina</taxon>
        <taxon>Leotiomycetes</taxon>
        <taxon>Helotiales</taxon>
        <taxon>Ploettnerulaceae</taxon>
        <taxon>Cadophora</taxon>
    </lineage>
</organism>
<keyword evidence="1" id="KW-0732">Signal</keyword>
<protein>
    <recommendedName>
        <fullName evidence="4">Secreted protein</fullName>
    </recommendedName>
</protein>